<feature type="signal peptide" evidence="1">
    <location>
        <begin position="1"/>
        <end position="21"/>
    </location>
</feature>
<dbReference type="PANTHER" id="PTHR34261">
    <property type="entry name" value="APC REGULATOR OF WNT-SIGNALING PATHWAY-RELATED"/>
    <property type="match status" value="1"/>
</dbReference>
<comment type="caution">
    <text evidence="2">The sequence shown here is derived from an EMBL/GenBank/DDBJ whole genome shotgun (WGS) entry which is preliminary data.</text>
</comment>
<evidence type="ECO:0000313" key="3">
    <source>
        <dbReference type="Proteomes" id="UP000002195"/>
    </source>
</evidence>
<dbReference type="InterPro" id="IPR053358">
    <property type="entry name" value="Diff-assoc_signaling"/>
</dbReference>
<dbReference type="PaxDb" id="44689-DDB0238636"/>
<keyword evidence="1" id="KW-0732">Signal</keyword>
<dbReference type="dictyBase" id="DDB_G0269008"/>
<dbReference type="RefSeq" id="XP_646995.1">
    <property type="nucleotide sequence ID" value="XM_641903.1"/>
</dbReference>
<sequence>MNQNKLLLLLIVLLSISYSLAVVVPIPGENIPNGVNSNNKNKKDLKSAAEDLNYANIFRDRQGTIVKGESVRIDMQGSYTRDGQRWFNLQAQLNGIKGKSTIAHVNVAQNAMSNNLAEQAHVTNVVIAAMLNSYIIGKTYHVLDNGL</sequence>
<dbReference type="AlphaFoldDB" id="Q55EM5"/>
<feature type="chain" id="PRO_5004250570" evidence="1">
    <location>
        <begin position="22"/>
        <end position="147"/>
    </location>
</feature>
<dbReference type="Proteomes" id="UP000002195">
    <property type="component" value="Unassembled WGS sequence"/>
</dbReference>
<keyword evidence="3" id="KW-1185">Reference proteome</keyword>
<evidence type="ECO:0000313" key="2">
    <source>
        <dbReference type="EMBL" id="EAL73093.1"/>
    </source>
</evidence>
<accession>Q55EM5</accession>
<dbReference type="SMR" id="Q55EM5"/>
<dbReference type="GeneID" id="8616688"/>
<dbReference type="InParanoid" id="Q55EM5"/>
<dbReference type="PhylomeDB" id="Q55EM5"/>
<dbReference type="FunCoup" id="Q55EM5">
    <property type="interactions" value="3"/>
</dbReference>
<name>Q55EM5_DICDI</name>
<dbReference type="KEGG" id="ddi:DDB_G0269008"/>
<protein>
    <submittedName>
        <fullName evidence="2">Uncharacterized protein</fullName>
    </submittedName>
</protein>
<reference evidence="2 3" key="1">
    <citation type="journal article" date="2005" name="Nature">
        <title>The genome of the social amoeba Dictyostelium discoideum.</title>
        <authorList>
            <consortium name="The Dictyostelium discoideum Sequencing Consortium"/>
            <person name="Eichinger L."/>
            <person name="Pachebat J.A."/>
            <person name="Glockner G."/>
            <person name="Rajandream M.A."/>
            <person name="Sucgang R."/>
            <person name="Berriman M."/>
            <person name="Song J."/>
            <person name="Olsen R."/>
            <person name="Szafranski K."/>
            <person name="Xu Q."/>
            <person name="Tunggal B."/>
            <person name="Kummerfeld S."/>
            <person name="Madera M."/>
            <person name="Konfortov B.A."/>
            <person name="Rivero F."/>
            <person name="Bankier A.T."/>
            <person name="Lehmann R."/>
            <person name="Hamlin N."/>
            <person name="Davies R."/>
            <person name="Gaudet P."/>
            <person name="Fey P."/>
            <person name="Pilcher K."/>
            <person name="Chen G."/>
            <person name="Saunders D."/>
            <person name="Sodergren E."/>
            <person name="Davis P."/>
            <person name="Kerhornou A."/>
            <person name="Nie X."/>
            <person name="Hall N."/>
            <person name="Anjard C."/>
            <person name="Hemphill L."/>
            <person name="Bason N."/>
            <person name="Farbrother P."/>
            <person name="Desany B."/>
            <person name="Just E."/>
            <person name="Morio T."/>
            <person name="Rost R."/>
            <person name="Churcher C."/>
            <person name="Cooper J."/>
            <person name="Haydock S."/>
            <person name="van Driessche N."/>
            <person name="Cronin A."/>
            <person name="Goodhead I."/>
            <person name="Muzny D."/>
            <person name="Mourier T."/>
            <person name="Pain A."/>
            <person name="Lu M."/>
            <person name="Harper D."/>
            <person name="Lindsay R."/>
            <person name="Hauser H."/>
            <person name="James K."/>
            <person name="Quiles M."/>
            <person name="Madan Babu M."/>
            <person name="Saito T."/>
            <person name="Buchrieser C."/>
            <person name="Wardroper A."/>
            <person name="Felder M."/>
            <person name="Thangavelu M."/>
            <person name="Johnson D."/>
            <person name="Knights A."/>
            <person name="Loulseged H."/>
            <person name="Mungall K."/>
            <person name="Oliver K."/>
            <person name="Price C."/>
            <person name="Quail M.A."/>
            <person name="Urushihara H."/>
            <person name="Hernandez J."/>
            <person name="Rabbinowitsch E."/>
            <person name="Steffen D."/>
            <person name="Sanders M."/>
            <person name="Ma J."/>
            <person name="Kohara Y."/>
            <person name="Sharp S."/>
            <person name="Simmonds M."/>
            <person name="Spiegler S."/>
            <person name="Tivey A."/>
            <person name="Sugano S."/>
            <person name="White B."/>
            <person name="Walker D."/>
            <person name="Woodward J."/>
            <person name="Winckler T."/>
            <person name="Tanaka Y."/>
            <person name="Shaulsky G."/>
            <person name="Schleicher M."/>
            <person name="Weinstock G."/>
            <person name="Rosenthal A."/>
            <person name="Cox E.C."/>
            <person name="Chisholm R.L."/>
            <person name="Gibbs R."/>
            <person name="Loomis W.F."/>
            <person name="Platzer M."/>
            <person name="Kay R.R."/>
            <person name="Williams J."/>
            <person name="Dear P.H."/>
            <person name="Noegel A.A."/>
            <person name="Barrell B."/>
            <person name="Kuspa A."/>
        </authorList>
    </citation>
    <scope>NUCLEOTIDE SEQUENCE [LARGE SCALE GENOMIC DNA]</scope>
    <source>
        <strain evidence="2 3">AX4</strain>
    </source>
</reference>
<dbReference type="PANTHER" id="PTHR34261:SF1">
    <property type="entry name" value="TUBULIN POLYMERIZATION-PROMOTING PROTEIN"/>
    <property type="match status" value="1"/>
</dbReference>
<dbReference type="VEuPathDB" id="AmoebaDB:DDB_G0269008"/>
<organism evidence="2 3">
    <name type="scientific">Dictyostelium discoideum</name>
    <name type="common">Social amoeba</name>
    <dbReference type="NCBI Taxonomy" id="44689"/>
    <lineage>
        <taxon>Eukaryota</taxon>
        <taxon>Amoebozoa</taxon>
        <taxon>Evosea</taxon>
        <taxon>Eumycetozoa</taxon>
        <taxon>Dictyostelia</taxon>
        <taxon>Dictyosteliales</taxon>
        <taxon>Dictyosteliaceae</taxon>
        <taxon>Dictyostelium</taxon>
    </lineage>
</organism>
<gene>
    <name evidence="2" type="ORF">DDB_G0269008</name>
</gene>
<evidence type="ECO:0000256" key="1">
    <source>
        <dbReference type="SAM" id="SignalP"/>
    </source>
</evidence>
<dbReference type="EMBL" id="AAFI02000004">
    <property type="protein sequence ID" value="EAL73093.1"/>
    <property type="molecule type" value="Genomic_DNA"/>
</dbReference>
<proteinExistence type="predicted"/>
<dbReference type="HOGENOM" id="CLU_1771528_0_0_1"/>